<evidence type="ECO:0000256" key="1">
    <source>
        <dbReference type="ARBA" id="ARBA00009500"/>
    </source>
</evidence>
<dbReference type="InterPro" id="IPR042185">
    <property type="entry name" value="Serpin_sf_2"/>
</dbReference>
<dbReference type="OrthoDB" id="671595at2759"/>
<sequence>MKPIINLSLLLISLQVRCQQLPEHHDYQEDHEDKTPSEHHHLASAEEQELASPDYHKIVSSNADFAFRLYRNIASDAAAKNIFFSPFSICTAFALLTLGAKSETKGEIYKGLAFNLLEIKEKEIHEGFRQLMHMLHQTDSKALVNLGNALFMDQSLKFLPTFLEDAKAFYEAEGFSVDFNASRVAKKLINDYVQNKTHGKISHALDELNPGTVMLLVNYLFFKASWKNPFDTHLIREKTFFVDANTTVKVNMMHRKGYYKYLHDEELSCWVVELPYKSNAVAFFILPENGKLEHVESNLAKESLSKWTKNFRYENIALFIPKLSITASYDIKTVLQRMGMTAIFNDSADLSGITGQRNLKVSKALHHIMLDMNESGTEVAAVTTIEFMLRSASPHPLLVLNFNRPFLIIIWHTQTDNILFMGKILNPTKK</sequence>
<feature type="region of interest" description="Disordered" evidence="7">
    <location>
        <begin position="26"/>
        <end position="46"/>
    </location>
</feature>
<feature type="compositionally biased region" description="Basic and acidic residues" evidence="7">
    <location>
        <begin position="26"/>
        <end position="44"/>
    </location>
</feature>
<dbReference type="SUPFAM" id="SSF56574">
    <property type="entry name" value="Serpins"/>
    <property type="match status" value="1"/>
</dbReference>
<dbReference type="Gene3D" id="3.30.497.10">
    <property type="entry name" value="Antithrombin, subunit I, domain 2"/>
    <property type="match status" value="1"/>
</dbReference>
<dbReference type="FunFam" id="3.30.497.10:FF:000001">
    <property type="entry name" value="Serine protease inhibitor"/>
    <property type="match status" value="1"/>
</dbReference>
<dbReference type="FunFam" id="2.10.310.10:FF:000001">
    <property type="entry name" value="Serpin family A member 1"/>
    <property type="match status" value="1"/>
</dbReference>
<reference evidence="10" key="1">
    <citation type="submission" date="2025-08" db="UniProtKB">
        <authorList>
            <consortium name="Ensembl"/>
        </authorList>
    </citation>
    <scope>IDENTIFICATION</scope>
</reference>
<evidence type="ECO:0000256" key="4">
    <source>
        <dbReference type="ARBA" id="ARBA00022900"/>
    </source>
</evidence>
<evidence type="ECO:0000313" key="10">
    <source>
        <dbReference type="Ensembl" id="ENSVKKP00000003264.1"/>
    </source>
</evidence>
<evidence type="ECO:0000259" key="9">
    <source>
        <dbReference type="SMART" id="SM00093"/>
    </source>
</evidence>
<name>A0A8D2KS58_VARKO</name>
<feature type="chain" id="PRO_5034259565" description="Serpin domain-containing protein" evidence="8">
    <location>
        <begin position="19"/>
        <end position="430"/>
    </location>
</feature>
<keyword evidence="4" id="KW-0722">Serine protease inhibitor</keyword>
<dbReference type="GeneID" id="123026603"/>
<dbReference type="GO" id="GO:0005615">
    <property type="term" value="C:extracellular space"/>
    <property type="evidence" value="ECO:0007669"/>
    <property type="project" value="InterPro"/>
</dbReference>
<dbReference type="GO" id="GO:0004867">
    <property type="term" value="F:serine-type endopeptidase inhibitor activity"/>
    <property type="evidence" value="ECO:0007669"/>
    <property type="project" value="UniProtKB-KW"/>
</dbReference>
<dbReference type="InterPro" id="IPR042178">
    <property type="entry name" value="Serpin_sf_1"/>
</dbReference>
<dbReference type="KEGG" id="vko:123026603"/>
<evidence type="ECO:0000256" key="6">
    <source>
        <dbReference type="RuleBase" id="RU000411"/>
    </source>
</evidence>
<protein>
    <recommendedName>
        <fullName evidence="9">Serpin domain-containing protein</fullName>
    </recommendedName>
</protein>
<reference evidence="10" key="2">
    <citation type="submission" date="2025-09" db="UniProtKB">
        <authorList>
            <consortium name="Ensembl"/>
        </authorList>
    </citation>
    <scope>IDENTIFICATION</scope>
</reference>
<evidence type="ECO:0000256" key="7">
    <source>
        <dbReference type="SAM" id="MobiDB-lite"/>
    </source>
</evidence>
<dbReference type="Proteomes" id="UP000694545">
    <property type="component" value="Unplaced"/>
</dbReference>
<dbReference type="OMA" id="TVIQFML"/>
<keyword evidence="2" id="KW-0646">Protease inhibitor</keyword>
<accession>A0A8D2KS58</accession>
<keyword evidence="3 8" id="KW-0732">Signal</keyword>
<evidence type="ECO:0000256" key="5">
    <source>
        <dbReference type="ARBA" id="ARBA00023180"/>
    </source>
</evidence>
<dbReference type="PROSITE" id="PS00284">
    <property type="entry name" value="SERPIN"/>
    <property type="match status" value="1"/>
</dbReference>
<feature type="domain" description="Serpin" evidence="9">
    <location>
        <begin position="67"/>
        <end position="427"/>
    </location>
</feature>
<proteinExistence type="inferred from homology"/>
<organism evidence="10 11">
    <name type="scientific">Varanus komodoensis</name>
    <name type="common">Komodo dragon</name>
    <dbReference type="NCBI Taxonomy" id="61221"/>
    <lineage>
        <taxon>Eukaryota</taxon>
        <taxon>Metazoa</taxon>
        <taxon>Chordata</taxon>
        <taxon>Craniata</taxon>
        <taxon>Vertebrata</taxon>
        <taxon>Euteleostomi</taxon>
        <taxon>Lepidosauria</taxon>
        <taxon>Squamata</taxon>
        <taxon>Bifurcata</taxon>
        <taxon>Unidentata</taxon>
        <taxon>Episquamata</taxon>
        <taxon>Toxicofera</taxon>
        <taxon>Anguimorpha</taxon>
        <taxon>Paleoanguimorpha</taxon>
        <taxon>Varanoidea</taxon>
        <taxon>Varanidae</taxon>
        <taxon>Varanus</taxon>
    </lineage>
</organism>
<evidence type="ECO:0000256" key="3">
    <source>
        <dbReference type="ARBA" id="ARBA00022729"/>
    </source>
</evidence>
<dbReference type="Ensembl" id="ENSVKKT00000003357.1">
    <property type="protein sequence ID" value="ENSVKKP00000003264.1"/>
    <property type="gene ID" value="ENSVKKG00000000848.1"/>
</dbReference>
<keyword evidence="11" id="KW-1185">Reference proteome</keyword>
<dbReference type="RefSeq" id="XP_044292353.1">
    <property type="nucleotide sequence ID" value="XM_044436418.1"/>
</dbReference>
<evidence type="ECO:0000313" key="11">
    <source>
        <dbReference type="Proteomes" id="UP000694545"/>
    </source>
</evidence>
<evidence type="ECO:0000256" key="8">
    <source>
        <dbReference type="SAM" id="SignalP"/>
    </source>
</evidence>
<dbReference type="InterPro" id="IPR023796">
    <property type="entry name" value="Serpin_dom"/>
</dbReference>
<dbReference type="AlphaFoldDB" id="A0A8D2KS58"/>
<dbReference type="InterPro" id="IPR036186">
    <property type="entry name" value="Serpin_sf"/>
</dbReference>
<keyword evidence="5" id="KW-0325">Glycoprotein</keyword>
<dbReference type="PANTHER" id="PTHR11461">
    <property type="entry name" value="SERINE PROTEASE INHIBITOR, SERPIN"/>
    <property type="match status" value="1"/>
</dbReference>
<dbReference type="Gene3D" id="2.10.310.10">
    <property type="entry name" value="Serpins superfamily"/>
    <property type="match status" value="1"/>
</dbReference>
<feature type="signal peptide" evidence="8">
    <location>
        <begin position="1"/>
        <end position="18"/>
    </location>
</feature>
<dbReference type="SMART" id="SM00093">
    <property type="entry name" value="SERPIN"/>
    <property type="match status" value="1"/>
</dbReference>
<gene>
    <name evidence="10" type="primary">LOC123026603</name>
</gene>
<dbReference type="FunFam" id="2.30.39.10:FF:000003">
    <property type="entry name" value="alpha-1-antitrypsin isoform X1"/>
    <property type="match status" value="1"/>
</dbReference>
<comment type="similarity">
    <text evidence="1 6">Belongs to the serpin family.</text>
</comment>
<dbReference type="Pfam" id="PF00079">
    <property type="entry name" value="Serpin"/>
    <property type="match status" value="1"/>
</dbReference>
<evidence type="ECO:0000256" key="2">
    <source>
        <dbReference type="ARBA" id="ARBA00022690"/>
    </source>
</evidence>
<dbReference type="Gene3D" id="2.30.39.10">
    <property type="entry name" value="Alpha-1-antitrypsin, domain 1"/>
    <property type="match status" value="1"/>
</dbReference>
<dbReference type="InterPro" id="IPR023795">
    <property type="entry name" value="Serpin_CS"/>
</dbReference>
<dbReference type="CDD" id="cd19548">
    <property type="entry name" value="serpinA_A1AT-like"/>
    <property type="match status" value="1"/>
</dbReference>
<dbReference type="PANTHER" id="PTHR11461:SF165">
    <property type="entry name" value="ALPHA-1-ANTITRYPSIN"/>
    <property type="match status" value="1"/>
</dbReference>
<dbReference type="InterPro" id="IPR000215">
    <property type="entry name" value="Serpin_fam"/>
</dbReference>